<gene>
    <name evidence="2" type="ORF">KHY67_03745</name>
</gene>
<proteinExistence type="predicted"/>
<reference evidence="2" key="1">
    <citation type="submission" date="2021-02" db="EMBL/GenBank/DDBJ databases">
        <title>Infant gut strain persistence is associated with maternal origin, phylogeny, and functional potential including surface adhesion and iron acquisition.</title>
        <authorList>
            <person name="Lou Y.C."/>
        </authorList>
    </citation>
    <scope>NUCLEOTIDE SEQUENCE</scope>
    <source>
        <strain evidence="2">L3_128_245G1_dasL3_128_245G1_concoct_49</strain>
    </source>
</reference>
<comment type="caution">
    <text evidence="2">The sequence shown here is derived from an EMBL/GenBank/DDBJ whole genome shotgun (WGS) entry which is preliminary data.</text>
</comment>
<evidence type="ECO:0000313" key="2">
    <source>
        <dbReference type="EMBL" id="MBS5146798.1"/>
    </source>
</evidence>
<dbReference type="InterPro" id="IPR047676">
    <property type="entry name" value="FxLYD_dom"/>
</dbReference>
<feature type="region of interest" description="Disordered" evidence="1">
    <location>
        <begin position="62"/>
        <end position="86"/>
    </location>
</feature>
<sequence>MVTVAGALHIAYMVKDSFHGSSVTLVGRSWIKLKHLAKDTLLIAATMCLALSGCGTSPVKNNTSVNDNEPSSFETVQSKGGGSSSSFENADVLEISMAERNDSDEDWIRGFIELENDSKTDISSVQVKIAYKDKDGNVVDESYSASDFGVPAGKSAYLPFDILLSDGQTGDSVESIEAASYEYTTDKFYYSIDLVEKTVESHARNAGDAKAFDRKNVLSFEYEEVGTQSSGEHVIEVEAENNGEEPLIQVEAQIALFDEDGNVLGKGYTGTEELLVPGGKVTMTSLTPVPSGAEVASYGVFSYATKTAEPDGDGFNYYTVYLNTEVANGSMID</sequence>
<dbReference type="Proteomes" id="UP000738879">
    <property type="component" value="Unassembled WGS sequence"/>
</dbReference>
<dbReference type="AlphaFoldDB" id="A0A943BP73"/>
<protein>
    <submittedName>
        <fullName evidence="2">FxLYD domain-containing protein</fullName>
    </submittedName>
</protein>
<evidence type="ECO:0000313" key="3">
    <source>
        <dbReference type="Proteomes" id="UP000738879"/>
    </source>
</evidence>
<organism evidence="2 3">
    <name type="scientific">Collinsella intestinalis</name>
    <dbReference type="NCBI Taxonomy" id="147207"/>
    <lineage>
        <taxon>Bacteria</taxon>
        <taxon>Bacillati</taxon>
        <taxon>Actinomycetota</taxon>
        <taxon>Coriobacteriia</taxon>
        <taxon>Coriobacteriales</taxon>
        <taxon>Coriobacteriaceae</taxon>
        <taxon>Collinsella</taxon>
    </lineage>
</organism>
<name>A0A943BP73_9ACTN</name>
<evidence type="ECO:0000256" key="1">
    <source>
        <dbReference type="SAM" id="MobiDB-lite"/>
    </source>
</evidence>
<dbReference type="EMBL" id="JAGZJA010000003">
    <property type="protein sequence ID" value="MBS5146798.1"/>
    <property type="molecule type" value="Genomic_DNA"/>
</dbReference>
<accession>A0A943BP73</accession>
<dbReference type="NCBIfam" id="NF038353">
    <property type="entry name" value="FxLYD_dom"/>
    <property type="match status" value="1"/>
</dbReference>